<evidence type="ECO:0000313" key="9">
    <source>
        <dbReference type="Proteomes" id="UP000834106"/>
    </source>
</evidence>
<evidence type="ECO:0000256" key="2">
    <source>
        <dbReference type="ARBA" id="ARBA00023015"/>
    </source>
</evidence>
<dbReference type="PROSITE" id="PS51369">
    <property type="entry name" value="TCP"/>
    <property type="match status" value="1"/>
</dbReference>
<dbReference type="InterPro" id="IPR005333">
    <property type="entry name" value="Transcription_factor_TCP"/>
</dbReference>
<keyword evidence="5" id="KW-0539">Nucleus</keyword>
<keyword evidence="9" id="KW-1185">Reference proteome</keyword>
<dbReference type="EMBL" id="OU503038">
    <property type="protein sequence ID" value="CAI9757296.1"/>
    <property type="molecule type" value="Genomic_DNA"/>
</dbReference>
<evidence type="ECO:0000256" key="1">
    <source>
        <dbReference type="ARBA" id="ARBA00004123"/>
    </source>
</evidence>
<comment type="subcellular location">
    <subcellularLocation>
        <location evidence="1">Nucleus</location>
    </subcellularLocation>
</comment>
<feature type="compositionally biased region" description="Basic and acidic residues" evidence="6">
    <location>
        <begin position="138"/>
        <end position="147"/>
    </location>
</feature>
<organism evidence="8 9">
    <name type="scientific">Fraxinus pennsylvanica</name>
    <dbReference type="NCBI Taxonomy" id="56036"/>
    <lineage>
        <taxon>Eukaryota</taxon>
        <taxon>Viridiplantae</taxon>
        <taxon>Streptophyta</taxon>
        <taxon>Embryophyta</taxon>
        <taxon>Tracheophyta</taxon>
        <taxon>Spermatophyta</taxon>
        <taxon>Magnoliopsida</taxon>
        <taxon>eudicotyledons</taxon>
        <taxon>Gunneridae</taxon>
        <taxon>Pentapetalae</taxon>
        <taxon>asterids</taxon>
        <taxon>lamiids</taxon>
        <taxon>Lamiales</taxon>
        <taxon>Oleaceae</taxon>
        <taxon>Oleeae</taxon>
        <taxon>Fraxinus</taxon>
    </lineage>
</organism>
<gene>
    <name evidence="8" type="ORF">FPE_LOCUS4726</name>
</gene>
<dbReference type="GO" id="GO:0005634">
    <property type="term" value="C:nucleus"/>
    <property type="evidence" value="ECO:0007669"/>
    <property type="project" value="UniProtKB-SubCell"/>
</dbReference>
<proteinExistence type="predicted"/>
<protein>
    <recommendedName>
        <fullName evidence="7">TCP domain-containing protein</fullName>
    </recommendedName>
</protein>
<feature type="region of interest" description="Disordered" evidence="6">
    <location>
        <begin position="1"/>
        <end position="38"/>
    </location>
</feature>
<dbReference type="InterPro" id="IPR017887">
    <property type="entry name" value="TF_TCP_subgr"/>
</dbReference>
<feature type="region of interest" description="Disordered" evidence="6">
    <location>
        <begin position="126"/>
        <end position="147"/>
    </location>
</feature>
<evidence type="ECO:0000256" key="6">
    <source>
        <dbReference type="SAM" id="MobiDB-lite"/>
    </source>
</evidence>
<feature type="compositionally biased region" description="Low complexity" evidence="6">
    <location>
        <begin position="203"/>
        <end position="219"/>
    </location>
</feature>
<dbReference type="PANTHER" id="PTHR31072">
    <property type="entry name" value="TRANSCRIPTION FACTOR TCP4-RELATED"/>
    <property type="match status" value="1"/>
</dbReference>
<evidence type="ECO:0000256" key="5">
    <source>
        <dbReference type="ARBA" id="ARBA00023242"/>
    </source>
</evidence>
<evidence type="ECO:0000313" key="8">
    <source>
        <dbReference type="EMBL" id="CAI9757296.1"/>
    </source>
</evidence>
<dbReference type="GO" id="GO:0043565">
    <property type="term" value="F:sequence-specific DNA binding"/>
    <property type="evidence" value="ECO:0007669"/>
    <property type="project" value="TreeGrafter"/>
</dbReference>
<keyword evidence="2" id="KW-0805">Transcription regulation</keyword>
<name>A0AAD1YWC7_9LAMI</name>
<dbReference type="PANTHER" id="PTHR31072:SF239">
    <property type="entry name" value="TRANSCRIPTION FACTOR TCP21-RELATED"/>
    <property type="match status" value="1"/>
</dbReference>
<dbReference type="AlphaFoldDB" id="A0AAD1YWC7"/>
<evidence type="ECO:0000256" key="4">
    <source>
        <dbReference type="ARBA" id="ARBA00023163"/>
    </source>
</evidence>
<accession>A0AAD1YWC7</accession>
<keyword evidence="3" id="KW-0238">DNA-binding</keyword>
<reference evidence="8" key="1">
    <citation type="submission" date="2023-05" db="EMBL/GenBank/DDBJ databases">
        <authorList>
            <person name="Huff M."/>
        </authorList>
    </citation>
    <scope>NUCLEOTIDE SEQUENCE</scope>
</reference>
<dbReference type="Pfam" id="PF03634">
    <property type="entry name" value="TCP"/>
    <property type="match status" value="1"/>
</dbReference>
<feature type="region of interest" description="Disordered" evidence="6">
    <location>
        <begin position="203"/>
        <end position="232"/>
    </location>
</feature>
<feature type="compositionally biased region" description="Gly residues" evidence="6">
    <location>
        <begin position="26"/>
        <end position="37"/>
    </location>
</feature>
<feature type="region of interest" description="Disordered" evidence="6">
    <location>
        <begin position="354"/>
        <end position="374"/>
    </location>
</feature>
<evidence type="ECO:0000259" key="7">
    <source>
        <dbReference type="PROSITE" id="PS51369"/>
    </source>
</evidence>
<keyword evidence="4" id="KW-0804">Transcription</keyword>
<evidence type="ECO:0000256" key="3">
    <source>
        <dbReference type="ARBA" id="ARBA00023125"/>
    </source>
</evidence>
<feature type="domain" description="TCP" evidence="7">
    <location>
        <begin position="139"/>
        <end position="193"/>
    </location>
</feature>
<dbReference type="GO" id="GO:0003700">
    <property type="term" value="F:DNA-binding transcription factor activity"/>
    <property type="evidence" value="ECO:0007669"/>
    <property type="project" value="InterPro"/>
</dbReference>
<dbReference type="Proteomes" id="UP000834106">
    <property type="component" value="Chromosome 3"/>
</dbReference>
<sequence>MGGGGNRDLSDEGSGGGGGDGDDECGSGGGNGSGEVGKGVQEENQKAMVANNQVEATIENNCLELTPESYLHLAEFLQSQKPHCWTVVFRLFGVQTHLPFQAHHPPDGTVDGGAIIDPSQKAGVGGNNNGALVVKKPPAKDRHSKVDGRGRRIRMPIICAARVFQLTRELGHKSDGQTIEWLLRQAEPSIIAATGTGTTPASFSTVSASNGNSSSVSAALDHKPHSQSLLSPTPFILGKRLRPDVEDQHQHQHHIAKDDVTASVGPTVAAAGGFWALPARPDFGQVWSFAAPPGEMVVAAAASNNPQQQQQQQPTSSLRFLQQQQPLGMGEASAARVGNYLPIAQVQGHHLNLLASLSGHPPQSSEQRREGDAN</sequence>